<accession>A0ABU4UBH6</accession>
<keyword evidence="2" id="KW-1185">Reference proteome</keyword>
<name>A0ABU4UBH6_9GAMM</name>
<protein>
    <recommendedName>
        <fullName evidence="3">PilZ domain-containing protein</fullName>
    </recommendedName>
</protein>
<sequence>MNALKPYKTINEIQIVPDEHGLAETVYIRLSGLSMAITAKCLEIRTDKQGNIAYILLDRLIHSDSDIGFELRQPDHDNIYYAVSGCYVSELCRID</sequence>
<gene>
    <name evidence="1" type="ORF">QLH52_05945</name>
</gene>
<dbReference type="RefSeq" id="WP_157770370.1">
    <property type="nucleotide sequence ID" value="NZ_JAXARY010000004.1"/>
</dbReference>
<evidence type="ECO:0008006" key="3">
    <source>
        <dbReference type="Google" id="ProtNLM"/>
    </source>
</evidence>
<comment type="caution">
    <text evidence="1">The sequence shown here is derived from an EMBL/GenBank/DDBJ whole genome shotgun (WGS) entry which is preliminary data.</text>
</comment>
<dbReference type="Proteomes" id="UP001284537">
    <property type="component" value="Unassembled WGS sequence"/>
</dbReference>
<organism evidence="1 2">
    <name type="scientific">Methylomonas defluvii</name>
    <dbReference type="NCBI Taxonomy" id="3045149"/>
    <lineage>
        <taxon>Bacteria</taxon>
        <taxon>Pseudomonadati</taxon>
        <taxon>Pseudomonadota</taxon>
        <taxon>Gammaproteobacteria</taxon>
        <taxon>Methylococcales</taxon>
        <taxon>Methylococcaceae</taxon>
        <taxon>Methylomonas</taxon>
    </lineage>
</organism>
<evidence type="ECO:0000313" key="1">
    <source>
        <dbReference type="EMBL" id="MDX8126815.1"/>
    </source>
</evidence>
<dbReference type="EMBL" id="JAXARY010000004">
    <property type="protein sequence ID" value="MDX8126815.1"/>
    <property type="molecule type" value="Genomic_DNA"/>
</dbReference>
<evidence type="ECO:0000313" key="2">
    <source>
        <dbReference type="Proteomes" id="UP001284537"/>
    </source>
</evidence>
<proteinExistence type="predicted"/>
<reference evidence="1 2" key="1">
    <citation type="submission" date="2023-11" db="EMBL/GenBank/DDBJ databases">
        <authorList>
            <person name="Ouyang M.-Y."/>
        </authorList>
    </citation>
    <scope>NUCLEOTIDE SEQUENCE [LARGE SCALE GENOMIC DNA]</scope>
    <source>
        <strain evidence="1 2">OY6</strain>
    </source>
</reference>